<organism evidence="2 3">
    <name type="scientific">Streptomyces fagopyri</name>
    <dbReference type="NCBI Taxonomy" id="2662397"/>
    <lineage>
        <taxon>Bacteria</taxon>
        <taxon>Bacillati</taxon>
        <taxon>Actinomycetota</taxon>
        <taxon>Actinomycetes</taxon>
        <taxon>Kitasatosporales</taxon>
        <taxon>Streptomycetaceae</taxon>
        <taxon>Streptomyces</taxon>
    </lineage>
</organism>
<dbReference type="RefSeq" id="WP_153289466.1">
    <property type="nucleotide sequence ID" value="NZ_CP045643.1"/>
</dbReference>
<protein>
    <submittedName>
        <fullName evidence="2">Uncharacterized protein</fullName>
    </submittedName>
</protein>
<name>A0A5Q0LEC2_9ACTN</name>
<gene>
    <name evidence="2" type="ORF">GFH48_19685</name>
</gene>
<dbReference type="Proteomes" id="UP000326179">
    <property type="component" value="Chromosome"/>
</dbReference>
<reference evidence="2 3" key="1">
    <citation type="submission" date="2019-10" db="EMBL/GenBank/DDBJ databases">
        <title>A novel species.</title>
        <authorList>
            <person name="Gao J."/>
        </authorList>
    </citation>
    <scope>NUCLEOTIDE SEQUENCE [LARGE SCALE GENOMIC DNA]</scope>
    <source>
        <strain evidence="2 3">QMT-28</strain>
    </source>
</reference>
<evidence type="ECO:0000313" key="3">
    <source>
        <dbReference type="Proteomes" id="UP000326179"/>
    </source>
</evidence>
<proteinExistence type="predicted"/>
<evidence type="ECO:0000256" key="1">
    <source>
        <dbReference type="SAM" id="MobiDB-lite"/>
    </source>
</evidence>
<dbReference type="KEGG" id="sfy:GFH48_19685"/>
<evidence type="ECO:0000313" key="2">
    <source>
        <dbReference type="EMBL" id="QFZ75194.1"/>
    </source>
</evidence>
<sequence length="164" mass="18558">MSTLAGAVVGVSSALIAERIRWRRDQQRDGSQTRRVVYSEFLMALSRGHSDMRTVVLQVDRSTGDRLYGDLHQALDGSGVWRFRQSLSLTASAEIIQLAVKACDALTRMRDGLIEDPDVRGDAYFRIRADLWRENARLREAMRKDLGMDGPPDPEVGQYRYPTT</sequence>
<feature type="region of interest" description="Disordered" evidence="1">
    <location>
        <begin position="143"/>
        <end position="164"/>
    </location>
</feature>
<dbReference type="EMBL" id="CP045643">
    <property type="protein sequence ID" value="QFZ75194.1"/>
    <property type="molecule type" value="Genomic_DNA"/>
</dbReference>
<keyword evidence="3" id="KW-1185">Reference proteome</keyword>
<accession>A0A5Q0LEC2</accession>
<dbReference type="AlphaFoldDB" id="A0A5Q0LEC2"/>